<sequence>MGRADLANTSCPVSRVIERVGDPWVLMILREAFLGTRRFDDFQVQTGVSPHLLSQRLKQLCEDEILQRRAYNAHPPRYEYLLTDKGRDLWPVIIALRNWGQTWLGGETITLTHKACGARIDPVMTCPDCGTPLGARDVQADLSPEFKQERKTRREGKG</sequence>
<keyword evidence="1" id="KW-0805">Transcription regulation</keyword>
<keyword evidence="2" id="KW-0238">DNA-binding</keyword>
<dbReference type="EMBL" id="SMFP01000019">
    <property type="protein sequence ID" value="TDE34546.1"/>
    <property type="molecule type" value="Genomic_DNA"/>
</dbReference>
<dbReference type="GO" id="GO:0003677">
    <property type="term" value="F:DNA binding"/>
    <property type="evidence" value="ECO:0007669"/>
    <property type="project" value="UniProtKB-KW"/>
</dbReference>
<dbReference type="InterPro" id="IPR036388">
    <property type="entry name" value="WH-like_DNA-bd_sf"/>
</dbReference>
<evidence type="ECO:0000256" key="2">
    <source>
        <dbReference type="ARBA" id="ARBA00023125"/>
    </source>
</evidence>
<dbReference type="OrthoDB" id="9782219at2"/>
<accession>A0A4V2Z6Z0</accession>
<evidence type="ECO:0000313" key="6">
    <source>
        <dbReference type="Proteomes" id="UP000294662"/>
    </source>
</evidence>
<evidence type="ECO:0000256" key="1">
    <source>
        <dbReference type="ARBA" id="ARBA00023015"/>
    </source>
</evidence>
<dbReference type="RefSeq" id="WP_132831284.1">
    <property type="nucleotide sequence ID" value="NZ_SMFP01000019.1"/>
</dbReference>
<dbReference type="Pfam" id="PF01638">
    <property type="entry name" value="HxlR"/>
    <property type="match status" value="1"/>
</dbReference>
<dbReference type="AlphaFoldDB" id="A0A4V2Z6Z0"/>
<dbReference type="Proteomes" id="UP000294662">
    <property type="component" value="Unassembled WGS sequence"/>
</dbReference>
<dbReference type="Gene3D" id="1.10.10.10">
    <property type="entry name" value="Winged helix-like DNA-binding domain superfamily/Winged helix DNA-binding domain"/>
    <property type="match status" value="1"/>
</dbReference>
<dbReference type="PROSITE" id="PS51118">
    <property type="entry name" value="HTH_HXLR"/>
    <property type="match status" value="1"/>
</dbReference>
<keyword evidence="3" id="KW-0804">Transcription</keyword>
<gene>
    <name evidence="5" type="ORF">E1B25_19660</name>
</gene>
<protein>
    <submittedName>
        <fullName evidence="5">Transcriptional regulator</fullName>
    </submittedName>
</protein>
<dbReference type="PANTHER" id="PTHR33204:SF36">
    <property type="entry name" value="TRANSCRIPTIONAL REGULATORY PROTEIN"/>
    <property type="match status" value="1"/>
</dbReference>
<name>A0A4V2Z6Z0_9RHOB</name>
<feature type="domain" description="HTH hxlR-type" evidence="4">
    <location>
        <begin position="11"/>
        <end position="108"/>
    </location>
</feature>
<organism evidence="5 6">
    <name type="scientific">Antarcticimicrobium sediminis</name>
    <dbReference type="NCBI Taxonomy" id="2546227"/>
    <lineage>
        <taxon>Bacteria</taxon>
        <taxon>Pseudomonadati</taxon>
        <taxon>Pseudomonadota</taxon>
        <taxon>Alphaproteobacteria</taxon>
        <taxon>Rhodobacterales</taxon>
        <taxon>Paracoccaceae</taxon>
        <taxon>Antarcticimicrobium</taxon>
    </lineage>
</organism>
<dbReference type="InterPro" id="IPR002577">
    <property type="entry name" value="HTH_HxlR"/>
</dbReference>
<dbReference type="PANTHER" id="PTHR33204">
    <property type="entry name" value="TRANSCRIPTIONAL REGULATOR, MARR FAMILY"/>
    <property type="match status" value="1"/>
</dbReference>
<evidence type="ECO:0000313" key="5">
    <source>
        <dbReference type="EMBL" id="TDE34546.1"/>
    </source>
</evidence>
<evidence type="ECO:0000256" key="3">
    <source>
        <dbReference type="ARBA" id="ARBA00023163"/>
    </source>
</evidence>
<proteinExistence type="predicted"/>
<dbReference type="SUPFAM" id="SSF46785">
    <property type="entry name" value="Winged helix' DNA-binding domain"/>
    <property type="match status" value="1"/>
</dbReference>
<keyword evidence="6" id="KW-1185">Reference proteome</keyword>
<dbReference type="InterPro" id="IPR036390">
    <property type="entry name" value="WH_DNA-bd_sf"/>
</dbReference>
<comment type="caution">
    <text evidence="5">The sequence shown here is derived from an EMBL/GenBank/DDBJ whole genome shotgun (WGS) entry which is preliminary data.</text>
</comment>
<evidence type="ECO:0000259" key="4">
    <source>
        <dbReference type="PROSITE" id="PS51118"/>
    </source>
</evidence>
<reference evidence="5 6" key="1">
    <citation type="submission" date="2019-03" db="EMBL/GenBank/DDBJ databases">
        <authorList>
            <person name="Zhang S."/>
        </authorList>
    </citation>
    <scope>NUCLEOTIDE SEQUENCE [LARGE SCALE GENOMIC DNA]</scope>
    <source>
        <strain evidence="5 6">S4J41</strain>
    </source>
</reference>